<dbReference type="SUPFAM" id="SSF46689">
    <property type="entry name" value="Homeodomain-like"/>
    <property type="match status" value="2"/>
</dbReference>
<evidence type="ECO:0000313" key="6">
    <source>
        <dbReference type="EMBL" id="AWZ40351.1"/>
    </source>
</evidence>
<dbReference type="AlphaFoldDB" id="A0A2Z4VXI4"/>
<keyword evidence="2" id="KW-0175">Coiled coil</keyword>
<accession>A0A2Z4VXI4</accession>
<dbReference type="KEGG" id="lmur:CPS94_00915"/>
<dbReference type="PANTHER" id="PTHR33795:SF1">
    <property type="entry name" value="INSERTION ELEMENT IS150 PROTEIN INSJ"/>
    <property type="match status" value="1"/>
</dbReference>
<feature type="coiled-coil region" evidence="2">
    <location>
        <begin position="119"/>
        <end position="156"/>
    </location>
</feature>
<dbReference type="Proteomes" id="UP000250143">
    <property type="component" value="Chromosome"/>
</dbReference>
<dbReference type="InterPro" id="IPR052057">
    <property type="entry name" value="IS150/IS1296_orfA-like"/>
</dbReference>
<dbReference type="EMBL" id="CP023565">
    <property type="protein sequence ID" value="AWZ37587.1"/>
    <property type="molecule type" value="Genomic_DNA"/>
</dbReference>
<evidence type="ECO:0000256" key="2">
    <source>
        <dbReference type="SAM" id="Coils"/>
    </source>
</evidence>
<proteinExistence type="inferred from homology"/>
<feature type="domain" description="Terminase ATPase subunit N-terminal" evidence="3">
    <location>
        <begin position="9"/>
        <end position="52"/>
    </location>
</feature>
<dbReference type="Pfam" id="PF06056">
    <property type="entry name" value="Terminase_5"/>
    <property type="match status" value="1"/>
</dbReference>
<dbReference type="InterPro" id="IPR009057">
    <property type="entry name" value="Homeodomain-like_sf"/>
</dbReference>
<dbReference type="RefSeq" id="WP_112194365.1">
    <property type="nucleotide sequence ID" value="NZ_CP023565.1"/>
</dbReference>
<dbReference type="Gene3D" id="1.10.10.10">
    <property type="entry name" value="Winged helix-like DNA-binding domain superfamily/Winged helix DNA-binding domain"/>
    <property type="match status" value="1"/>
</dbReference>
<dbReference type="InterPro" id="IPR055247">
    <property type="entry name" value="InsJ-like_HTH"/>
</dbReference>
<dbReference type="Pfam" id="PF13518">
    <property type="entry name" value="HTH_28"/>
    <property type="match status" value="1"/>
</dbReference>
<evidence type="ECO:0000256" key="1">
    <source>
        <dbReference type="ARBA" id="ARBA00038232"/>
    </source>
</evidence>
<dbReference type="EMBL" id="CP023566">
    <property type="protein sequence ID" value="AWZ41422.1"/>
    <property type="molecule type" value="Genomic_DNA"/>
</dbReference>
<protein>
    <submittedName>
        <fullName evidence="5">Helix-turn-helix domain-containing protein</fullName>
    </submittedName>
</protein>
<evidence type="ECO:0000313" key="7">
    <source>
        <dbReference type="EMBL" id="AWZ41422.1"/>
    </source>
</evidence>
<keyword evidence="8" id="KW-1185">Reference proteome</keyword>
<sequence length="175" mass="20641">MTKFSFEDKLQAVNMYLRGYGSNTVAKVYKVKNHSNILMWVKRYQKYGIDGLKVRRPKYDYDGNFKLNVLNWRKRHKASYPETALQFDISNPGTIATWQRKLDTKGVDALFTRRGRAKHMTTNNNKQAEKSELSELERLRAENRALRVENEYLKKLDALVQKRGHRKKNIKSSKN</sequence>
<dbReference type="Proteomes" id="UP000250153">
    <property type="component" value="Chromosome"/>
</dbReference>
<evidence type="ECO:0000313" key="8">
    <source>
        <dbReference type="Proteomes" id="UP000250143"/>
    </source>
</evidence>
<evidence type="ECO:0000313" key="9">
    <source>
        <dbReference type="Proteomes" id="UP000250153"/>
    </source>
</evidence>
<dbReference type="GeneID" id="48465678"/>
<dbReference type="PANTHER" id="PTHR33795">
    <property type="entry name" value="INSERTION ELEMENT IS150 PROTEIN INSJ"/>
    <property type="match status" value="1"/>
</dbReference>
<dbReference type="InterPro" id="IPR036388">
    <property type="entry name" value="WH-like_DNA-bd_sf"/>
</dbReference>
<organism evidence="5 9">
    <name type="scientific">Ligilactobacillus murinus</name>
    <dbReference type="NCBI Taxonomy" id="1622"/>
    <lineage>
        <taxon>Bacteria</taxon>
        <taxon>Bacillati</taxon>
        <taxon>Bacillota</taxon>
        <taxon>Bacilli</taxon>
        <taxon>Lactobacillales</taxon>
        <taxon>Lactobacillaceae</taxon>
        <taxon>Ligilactobacillus</taxon>
    </lineage>
</organism>
<evidence type="ECO:0000259" key="3">
    <source>
        <dbReference type="Pfam" id="PF06056"/>
    </source>
</evidence>
<comment type="similarity">
    <text evidence="1">Belongs to the IS150/IS1296 orfA family.</text>
</comment>
<feature type="domain" description="Insertion element IS150 protein InsJ-like helix-turn-helix" evidence="4">
    <location>
        <begin position="65"/>
        <end position="118"/>
    </location>
</feature>
<dbReference type="InterPro" id="IPR010332">
    <property type="entry name" value="ATPase_terminase-su_N"/>
</dbReference>
<evidence type="ECO:0000313" key="5">
    <source>
        <dbReference type="EMBL" id="AWZ37587.1"/>
    </source>
</evidence>
<evidence type="ECO:0000259" key="4">
    <source>
        <dbReference type="Pfam" id="PF13518"/>
    </source>
</evidence>
<reference evidence="8 9" key="1">
    <citation type="submission" date="2017-09" db="EMBL/GenBank/DDBJ databases">
        <title>Predominant Lactobacillus spp. isolated from feces of mice subjected to short-term calorie restriction.</title>
        <authorList>
            <person name="Zhang C."/>
            <person name="Zhao L."/>
            <person name="Pan F."/>
        </authorList>
    </citation>
    <scope>NUCLEOTIDE SEQUENCE [LARGE SCALE GENOMIC DNA]</scope>
    <source>
        <strain evidence="6 8">CR141</strain>
        <strain evidence="5 9">CR147</strain>
    </source>
</reference>
<name>A0A2Z4VXI4_9LACO</name>
<dbReference type="EMBL" id="CP023566">
    <property type="protein sequence ID" value="AWZ40351.1"/>
    <property type="molecule type" value="Genomic_DNA"/>
</dbReference>
<gene>
    <name evidence="6" type="ORF">CPQ89_04570</name>
    <name evidence="7" type="ORF">CPQ89_10545</name>
    <name evidence="5" type="ORF">CPS94_00915</name>
</gene>